<feature type="region of interest" description="Disordered" evidence="1">
    <location>
        <begin position="187"/>
        <end position="302"/>
    </location>
</feature>
<reference evidence="2 3" key="1">
    <citation type="submission" date="2015-04" db="EMBL/GenBank/DDBJ databases">
        <title>Genome sequence of Ceratocystis platani, a major pathogen of plane trees.</title>
        <authorList>
            <person name="Belbahri L."/>
        </authorList>
    </citation>
    <scope>NUCLEOTIDE SEQUENCE [LARGE SCALE GENOMIC DNA]</scope>
    <source>
        <strain evidence="2 3">CFO</strain>
    </source>
</reference>
<feature type="compositionally biased region" description="Acidic residues" evidence="1">
    <location>
        <begin position="251"/>
        <end position="266"/>
    </location>
</feature>
<name>A0A0F8DN97_CERFI</name>
<feature type="compositionally biased region" description="Basic and acidic residues" evidence="1">
    <location>
        <begin position="267"/>
        <end position="276"/>
    </location>
</feature>
<feature type="region of interest" description="Disordered" evidence="1">
    <location>
        <begin position="122"/>
        <end position="151"/>
    </location>
</feature>
<dbReference type="AlphaFoldDB" id="A0A0F8DN97"/>
<sequence length="480" mass="53062">MPLFEDPRIRQFWNQISHNAEVVTENTIASIWTLQHEYINPCLGSVSEHVDQCTSICLGDREERARRQRERERARAEYSFDFYDDWARDEDGLGSSSGGGVGASVTGLLSNWSNDDWDRLLAGSGSGHKSTDGITDQPPAKRRGMSYGTRRWGNKCDTTVIPSTQSIGILGKLPWKIGGTLRYKPSAADLQDRPSRHDQGERQALLGHSDSEEYFQGIEQPIRTRARRNTTGSGATSGSYRSRGDLFPSDGEGDEDAVPLDDEFTVDFDRSDDRSSNRTRSSKGKYPTGTGGGRISRTVSRSTVASEYSAISSRQRLDLVPKSPTAESYSGMQSIEDLRMEEENIQRQEELEIEANRRAAMKVALDLGLNGQSQKLVNDYSTGPTGQRRPRPEVLEDGVYIAPTPAKKAAVTFIQYQHPSHVEAQVENAEVLSDKAQAIYGQQLPGSVPDDAPAYSHDSHGNAPKEACADFVPARLPRFT</sequence>
<dbReference type="Proteomes" id="UP000034841">
    <property type="component" value="Unassembled WGS sequence"/>
</dbReference>
<keyword evidence="3" id="KW-1185">Reference proteome</keyword>
<dbReference type="EMBL" id="LBBL01000011">
    <property type="protein sequence ID" value="KKF97319.1"/>
    <property type="molecule type" value="Genomic_DNA"/>
</dbReference>
<protein>
    <submittedName>
        <fullName evidence="2">Uncharacterized protein</fullName>
    </submittedName>
</protein>
<organism evidence="2 3">
    <name type="scientific">Ceratocystis fimbriata f. sp. platani</name>
    <dbReference type="NCBI Taxonomy" id="88771"/>
    <lineage>
        <taxon>Eukaryota</taxon>
        <taxon>Fungi</taxon>
        <taxon>Dikarya</taxon>
        <taxon>Ascomycota</taxon>
        <taxon>Pezizomycotina</taxon>
        <taxon>Sordariomycetes</taxon>
        <taxon>Hypocreomycetidae</taxon>
        <taxon>Microascales</taxon>
        <taxon>Ceratocystidaceae</taxon>
        <taxon>Ceratocystis</taxon>
    </lineage>
</organism>
<accession>A0A0F8DN97</accession>
<evidence type="ECO:0000313" key="3">
    <source>
        <dbReference type="Proteomes" id="UP000034841"/>
    </source>
</evidence>
<gene>
    <name evidence="2" type="ORF">CFO_g327</name>
</gene>
<feature type="compositionally biased region" description="Basic and acidic residues" evidence="1">
    <location>
        <begin position="190"/>
        <end position="201"/>
    </location>
</feature>
<feature type="region of interest" description="Disordered" evidence="1">
    <location>
        <begin position="443"/>
        <end position="465"/>
    </location>
</feature>
<evidence type="ECO:0000256" key="1">
    <source>
        <dbReference type="SAM" id="MobiDB-lite"/>
    </source>
</evidence>
<proteinExistence type="predicted"/>
<comment type="caution">
    <text evidence="2">The sequence shown here is derived from an EMBL/GenBank/DDBJ whole genome shotgun (WGS) entry which is preliminary data.</text>
</comment>
<dbReference type="OrthoDB" id="5421971at2759"/>
<evidence type="ECO:0000313" key="2">
    <source>
        <dbReference type="EMBL" id="KKF97319.1"/>
    </source>
</evidence>
<feature type="compositionally biased region" description="Polar residues" evidence="1">
    <location>
        <begin position="229"/>
        <end position="240"/>
    </location>
</feature>